<name>A0A484BKV3_DRONA</name>
<dbReference type="OMA" id="MEGVFNM"/>
<feature type="chain" id="PRO_5019827872" evidence="1">
    <location>
        <begin position="18"/>
        <end position="256"/>
    </location>
</feature>
<dbReference type="AlphaFoldDB" id="A0A484BKV3"/>
<dbReference type="Proteomes" id="UP000295192">
    <property type="component" value="Unassembled WGS sequence"/>
</dbReference>
<dbReference type="InterPro" id="IPR010562">
    <property type="entry name" value="Haemolymph_juvenile_hormone-bd"/>
</dbReference>
<dbReference type="Gene3D" id="3.15.10.30">
    <property type="entry name" value="Haemolymph juvenile hormone binding protein"/>
    <property type="match status" value="1"/>
</dbReference>
<evidence type="ECO:0000313" key="3">
    <source>
        <dbReference type="Proteomes" id="UP000295192"/>
    </source>
</evidence>
<evidence type="ECO:0000313" key="2">
    <source>
        <dbReference type="EMBL" id="TDG49304.1"/>
    </source>
</evidence>
<protein>
    <submittedName>
        <fullName evidence="2">Uncharacterized protein</fullName>
    </submittedName>
</protein>
<keyword evidence="3" id="KW-1185">Reference proteome</keyword>
<dbReference type="Pfam" id="PF06585">
    <property type="entry name" value="JHBP"/>
    <property type="match status" value="1"/>
</dbReference>
<dbReference type="PANTHER" id="PTHR11008">
    <property type="entry name" value="PROTEIN TAKEOUT-LIKE PROTEIN"/>
    <property type="match status" value="1"/>
</dbReference>
<accession>A0A484BKV3</accession>
<comment type="caution">
    <text evidence="2">The sequence shown here is derived from an EMBL/GenBank/DDBJ whole genome shotgun (WGS) entry which is preliminary data.</text>
</comment>
<reference evidence="2 3" key="1">
    <citation type="journal article" date="2019" name="J. Hered.">
        <title>An Improved Genome Assembly for Drosophila navojoa, the Basal Species in the mojavensis Cluster.</title>
        <authorList>
            <person name="Vanderlinde T."/>
            <person name="Dupim E.G."/>
            <person name="Nazario-Yepiz N.O."/>
            <person name="Carvalho A.B."/>
        </authorList>
    </citation>
    <scope>NUCLEOTIDE SEQUENCE [LARGE SCALE GENOMIC DNA]</scope>
    <source>
        <strain evidence="2">Navoj_Jal97</strain>
        <tissue evidence="2">Whole organism</tissue>
    </source>
</reference>
<dbReference type="PROSITE" id="PS51257">
    <property type="entry name" value="PROKAR_LIPOPROTEIN"/>
    <property type="match status" value="1"/>
</dbReference>
<dbReference type="SMART" id="SM00700">
    <property type="entry name" value="JHBP"/>
    <property type="match status" value="1"/>
</dbReference>
<dbReference type="EMBL" id="LSRL02000025">
    <property type="protein sequence ID" value="TDG49304.1"/>
    <property type="molecule type" value="Genomic_DNA"/>
</dbReference>
<dbReference type="InterPro" id="IPR038606">
    <property type="entry name" value="To_sf"/>
</dbReference>
<sequence>MIAKVFLLGLLVASSCASPLTSTINYAEAFEMMVEAFKKMAPNGCASDGIPVLDPLTNEFSTFNYTRGETSIVGNASNIRISGLSNVIVLNAEYDPSTHHVNFDILFPEIQILGSTIMEGVFNVLGFSIPTKQNTLLNERLEQLRIVLEYTFAQSLIYPNGLRIDDVKQHFYIGEVRIDNWDTLWSISGNNFYDRMSSDMIAFLAKQIQPSMDKLTAEYIVAPLNDMLSAINMTQLTTFYVDTAKSWSSENCNASA</sequence>
<organism evidence="2 3">
    <name type="scientific">Drosophila navojoa</name>
    <name type="common">Fruit fly</name>
    <dbReference type="NCBI Taxonomy" id="7232"/>
    <lineage>
        <taxon>Eukaryota</taxon>
        <taxon>Metazoa</taxon>
        <taxon>Ecdysozoa</taxon>
        <taxon>Arthropoda</taxon>
        <taxon>Hexapoda</taxon>
        <taxon>Insecta</taxon>
        <taxon>Pterygota</taxon>
        <taxon>Neoptera</taxon>
        <taxon>Endopterygota</taxon>
        <taxon>Diptera</taxon>
        <taxon>Brachycera</taxon>
        <taxon>Muscomorpha</taxon>
        <taxon>Ephydroidea</taxon>
        <taxon>Drosophilidae</taxon>
        <taxon>Drosophila</taxon>
    </lineage>
</organism>
<gene>
    <name evidence="2" type="ORF">AWZ03_004393</name>
</gene>
<proteinExistence type="predicted"/>
<evidence type="ECO:0000256" key="1">
    <source>
        <dbReference type="SAM" id="SignalP"/>
    </source>
</evidence>
<feature type="signal peptide" evidence="1">
    <location>
        <begin position="1"/>
        <end position="17"/>
    </location>
</feature>
<dbReference type="PANTHER" id="PTHR11008:SF41">
    <property type="entry name" value="RE70318P"/>
    <property type="match status" value="1"/>
</dbReference>
<keyword evidence="1" id="KW-0732">Signal</keyword>